<reference evidence="1" key="1">
    <citation type="submission" date="2016-07" db="EMBL/GenBank/DDBJ databases">
        <authorList>
            <person name="Bretaudeau A."/>
        </authorList>
    </citation>
    <scope>NUCLEOTIDE SEQUENCE</scope>
    <source>
        <strain evidence="1">Rice</strain>
        <tissue evidence="1">Whole body</tissue>
    </source>
</reference>
<organism evidence="1">
    <name type="scientific">Spodoptera frugiperda</name>
    <name type="common">Fall armyworm</name>
    <dbReference type="NCBI Taxonomy" id="7108"/>
    <lineage>
        <taxon>Eukaryota</taxon>
        <taxon>Metazoa</taxon>
        <taxon>Ecdysozoa</taxon>
        <taxon>Arthropoda</taxon>
        <taxon>Hexapoda</taxon>
        <taxon>Insecta</taxon>
        <taxon>Pterygota</taxon>
        <taxon>Neoptera</taxon>
        <taxon>Endopterygota</taxon>
        <taxon>Lepidoptera</taxon>
        <taxon>Glossata</taxon>
        <taxon>Ditrysia</taxon>
        <taxon>Noctuoidea</taxon>
        <taxon>Noctuidae</taxon>
        <taxon>Amphipyrinae</taxon>
        <taxon>Spodoptera</taxon>
    </lineage>
</organism>
<name>A0A2H1WXM8_SPOFR</name>
<sequence>MWVYIGIMCHNVHLYLPLRELKARPIPLLATILYKKKLNTPVIEHTYHLMVSNRRRPWTLETPEALQVRCWPLGVRHLRPSPPQSPISLQLLGDNHLVVSLALSGARGSVRLLLTKSHPVSTHALSRSPGNRYVSAALEFRAWNSAQYMTIGLHGNYNTNGEKRVFIVQWHYVS</sequence>
<dbReference type="AlphaFoldDB" id="A0A2H1WXM8"/>
<evidence type="ECO:0000313" key="1">
    <source>
        <dbReference type="EMBL" id="SOQ57767.1"/>
    </source>
</evidence>
<protein>
    <submittedName>
        <fullName evidence="1">SFRICE_028119</fullName>
    </submittedName>
</protein>
<dbReference type="EMBL" id="ODYU01011809">
    <property type="protein sequence ID" value="SOQ57767.1"/>
    <property type="molecule type" value="Genomic_DNA"/>
</dbReference>
<gene>
    <name evidence="1" type="ORF">SFRICE_028119</name>
</gene>
<accession>A0A2H1WXM8</accession>
<proteinExistence type="predicted"/>